<dbReference type="RefSeq" id="WP_274150711.1">
    <property type="nucleotide sequence ID" value="NZ_CP117811.1"/>
</dbReference>
<dbReference type="Proteomes" id="UP001214250">
    <property type="component" value="Chromosome 1"/>
</dbReference>
<dbReference type="InterPro" id="IPR053235">
    <property type="entry name" value="Ser_Thr_kinase"/>
</dbReference>
<evidence type="ECO:0000256" key="1">
    <source>
        <dbReference type="ARBA" id="ARBA00022741"/>
    </source>
</evidence>
<dbReference type="SUPFAM" id="SSF56436">
    <property type="entry name" value="C-type lectin-like"/>
    <property type="match status" value="1"/>
</dbReference>
<evidence type="ECO:0000256" key="3">
    <source>
        <dbReference type="PROSITE-ProRule" id="PRU10141"/>
    </source>
</evidence>
<dbReference type="PANTHER" id="PTHR24361:SF785">
    <property type="entry name" value="DUAL SPECIFICITY MITOGEN-ACTIVATED PROTEIN KINASE KINASE 1"/>
    <property type="match status" value="1"/>
</dbReference>
<dbReference type="Gene3D" id="3.30.200.20">
    <property type="entry name" value="Phosphorylase Kinase, domain 1"/>
    <property type="match status" value="1"/>
</dbReference>
<reference evidence="6 7" key="1">
    <citation type="submission" date="2023-02" db="EMBL/GenBank/DDBJ databases">
        <title>Genome sequence of Lentisphaera profundi SAORIC-696.</title>
        <authorList>
            <person name="Kim e."/>
            <person name="Cho J.-C."/>
            <person name="Choi A."/>
            <person name="Kang I."/>
        </authorList>
    </citation>
    <scope>NUCLEOTIDE SEQUENCE [LARGE SCALE GENOMIC DNA]</scope>
    <source>
        <strain evidence="6 7">SAORIC-696</strain>
    </source>
</reference>
<keyword evidence="4" id="KW-0812">Transmembrane</keyword>
<protein>
    <submittedName>
        <fullName evidence="6">Bifunctional serine/threonine-protein kinase/formylglycine-generating enzyme family protein</fullName>
    </submittedName>
</protein>
<evidence type="ECO:0000256" key="4">
    <source>
        <dbReference type="SAM" id="Phobius"/>
    </source>
</evidence>
<evidence type="ECO:0000313" key="7">
    <source>
        <dbReference type="Proteomes" id="UP001214250"/>
    </source>
</evidence>
<keyword evidence="4" id="KW-1133">Transmembrane helix</keyword>
<dbReference type="PANTHER" id="PTHR24361">
    <property type="entry name" value="MITOGEN-ACTIVATED KINASE KINASE KINASE"/>
    <property type="match status" value="1"/>
</dbReference>
<dbReference type="Gene3D" id="3.90.1580.10">
    <property type="entry name" value="paralog of FGE (formylglycine-generating enzyme)"/>
    <property type="match status" value="1"/>
</dbReference>
<keyword evidence="7" id="KW-1185">Reference proteome</keyword>
<dbReference type="Pfam" id="PF00069">
    <property type="entry name" value="Pkinase"/>
    <property type="match status" value="1"/>
</dbReference>
<organism evidence="6 7">
    <name type="scientific">Lentisphaera profundi</name>
    <dbReference type="NCBI Taxonomy" id="1658616"/>
    <lineage>
        <taxon>Bacteria</taxon>
        <taxon>Pseudomonadati</taxon>
        <taxon>Lentisphaerota</taxon>
        <taxon>Lentisphaeria</taxon>
        <taxon>Lentisphaerales</taxon>
        <taxon>Lentisphaeraceae</taxon>
        <taxon>Lentisphaera</taxon>
    </lineage>
</organism>
<dbReference type="SMART" id="SM00220">
    <property type="entry name" value="S_TKc"/>
    <property type="match status" value="1"/>
</dbReference>
<dbReference type="InterPro" id="IPR016187">
    <property type="entry name" value="CTDL_fold"/>
</dbReference>
<feature type="binding site" evidence="3">
    <location>
        <position position="74"/>
    </location>
    <ligand>
        <name>ATP</name>
        <dbReference type="ChEBI" id="CHEBI:30616"/>
    </ligand>
</feature>
<dbReference type="InterPro" id="IPR017441">
    <property type="entry name" value="Protein_kinase_ATP_BS"/>
</dbReference>
<dbReference type="InterPro" id="IPR008271">
    <property type="entry name" value="Ser/Thr_kinase_AS"/>
</dbReference>
<feature type="domain" description="Protein kinase" evidence="5">
    <location>
        <begin position="45"/>
        <end position="301"/>
    </location>
</feature>
<keyword evidence="6" id="KW-0808">Transferase</keyword>
<dbReference type="GO" id="GO:0016301">
    <property type="term" value="F:kinase activity"/>
    <property type="evidence" value="ECO:0007669"/>
    <property type="project" value="UniProtKB-KW"/>
</dbReference>
<dbReference type="Gene3D" id="1.10.510.10">
    <property type="entry name" value="Transferase(Phosphotransferase) domain 1"/>
    <property type="match status" value="1"/>
</dbReference>
<evidence type="ECO:0000259" key="5">
    <source>
        <dbReference type="PROSITE" id="PS50011"/>
    </source>
</evidence>
<accession>A0ABY7VRX8</accession>
<keyword evidence="1 3" id="KW-0547">Nucleotide-binding</keyword>
<dbReference type="CDD" id="cd14014">
    <property type="entry name" value="STKc_PknB_like"/>
    <property type="match status" value="1"/>
</dbReference>
<dbReference type="InterPro" id="IPR000719">
    <property type="entry name" value="Prot_kinase_dom"/>
</dbReference>
<sequence>MNEIEYSRTDPLFKTSELSEKPSLPFLVNKRTDTFPKEKSSFAKYKGLESIGEGASAKVYKAYDEQLDRYVALKILRLQMQLDKDSMQRFEHERKLMAKLSIAGIVPVYEQGNCDGMEFFAMEYVEGLTFDKWLKVNQPSLENILKKLAELAQIIARLHEKNIIHRDIKPQNIMVTNEGGLRLMDLGIAKAIDQDVFFTAHGNLPCTPAYLSPEAIINKKTDILELDLYALGLVAFEAVFKKFAYDIQGLPIEEALTCITKSQVQTPNDPDVPSWLKVAIENLLDHDPRKRMSAQEFHLELMKYQDLAKGSIILSTSQGSNTFKKSRILLAPTLITLVVAAYFFFGKDFFSSPSISEDLQNTEIVIESEEKSELELNDYANYRELAAGSQEAFDQQKQLLEEGYPLELSLAKSGIIFRLIPAGEIQLGADLLQNKSPFYMGKYEVTQEQWDKVMRNNPSKFSGAALSPVENVTWFECQYFIRELERFEGLAEGSIKLPDEEQWEFACRGGTKTPFYNSEQAKDLAEVANFYENSEQKPCAVGQFKANVYGLYDMHGNVYEWCEDTESKGQRLIKGGSWMKNSFFCQSSGKSFLAEDSKNSQTGLRLILDYKKNKKLRD</sequence>
<dbReference type="Pfam" id="PF03781">
    <property type="entry name" value="FGE-sulfatase"/>
    <property type="match status" value="1"/>
</dbReference>
<dbReference type="EMBL" id="CP117811">
    <property type="protein sequence ID" value="WDE96646.1"/>
    <property type="molecule type" value="Genomic_DNA"/>
</dbReference>
<keyword evidence="2 3" id="KW-0067">ATP-binding</keyword>
<keyword evidence="6" id="KW-0418">Kinase</keyword>
<dbReference type="InterPro" id="IPR042095">
    <property type="entry name" value="SUMF_sf"/>
</dbReference>
<feature type="transmembrane region" description="Helical" evidence="4">
    <location>
        <begin position="328"/>
        <end position="345"/>
    </location>
</feature>
<evidence type="ECO:0000256" key="2">
    <source>
        <dbReference type="ARBA" id="ARBA00022840"/>
    </source>
</evidence>
<dbReference type="PROSITE" id="PS00108">
    <property type="entry name" value="PROTEIN_KINASE_ST"/>
    <property type="match status" value="1"/>
</dbReference>
<gene>
    <name evidence="6" type="ORF">PQO03_01520</name>
</gene>
<dbReference type="InterPro" id="IPR005532">
    <property type="entry name" value="SUMF_dom"/>
</dbReference>
<dbReference type="PROSITE" id="PS50011">
    <property type="entry name" value="PROTEIN_KINASE_DOM"/>
    <property type="match status" value="1"/>
</dbReference>
<dbReference type="PROSITE" id="PS00107">
    <property type="entry name" value="PROTEIN_KINASE_ATP"/>
    <property type="match status" value="1"/>
</dbReference>
<name>A0ABY7VRX8_9BACT</name>
<evidence type="ECO:0000313" key="6">
    <source>
        <dbReference type="EMBL" id="WDE96646.1"/>
    </source>
</evidence>
<keyword evidence="4" id="KW-0472">Membrane</keyword>
<proteinExistence type="predicted"/>
<dbReference type="InterPro" id="IPR011009">
    <property type="entry name" value="Kinase-like_dom_sf"/>
</dbReference>
<dbReference type="SUPFAM" id="SSF56112">
    <property type="entry name" value="Protein kinase-like (PK-like)"/>
    <property type="match status" value="1"/>
</dbReference>